<dbReference type="InterPro" id="IPR009003">
    <property type="entry name" value="Peptidase_S1_PA"/>
</dbReference>
<reference evidence="1" key="1">
    <citation type="submission" date="2023-03" db="EMBL/GenBank/DDBJ databases">
        <title>Actinorhabdospora filicis NBRC 111898.</title>
        <authorList>
            <person name="Ichikawa N."/>
            <person name="Sato H."/>
            <person name="Tonouchi N."/>
        </authorList>
    </citation>
    <scope>NUCLEOTIDE SEQUENCE</scope>
    <source>
        <strain evidence="1">NBRC 111898</strain>
    </source>
</reference>
<dbReference type="InterPro" id="IPR011990">
    <property type="entry name" value="TPR-like_helical_dom_sf"/>
</dbReference>
<dbReference type="SUPFAM" id="SSF48452">
    <property type="entry name" value="TPR-like"/>
    <property type="match status" value="2"/>
</dbReference>
<evidence type="ECO:0008006" key="3">
    <source>
        <dbReference type="Google" id="ProtNLM"/>
    </source>
</evidence>
<comment type="caution">
    <text evidence="1">The sequence shown here is derived from an EMBL/GenBank/DDBJ whole genome shotgun (WGS) entry which is preliminary data.</text>
</comment>
<name>A0A9W6WD90_9ACTN</name>
<dbReference type="Proteomes" id="UP001165079">
    <property type="component" value="Unassembled WGS sequence"/>
</dbReference>
<sequence>MPMPLDAAARAQGLHRVVEVRAGGRTSTGYAVTPDLVLTAAHALPDEGGGVRVRTVDGRAADAEIVWEGPAGVDAALLRVADAPWAEDPAVRYTRWGSPGGDDVPVVARGFPRAAKIGDVRDVETMRGTVDYGTGVRHGRYGVNVRTPRLDTSDEPLWRGMSGAALLAEPGGQVLGVTVYDQSAFQGTRLLVVPAAVLVRDPEFAELTGAGRDHDETVVRRDVPTVDRLLVPPVEPLPERASDWQLLLSKYAVVPFCGRDEVLDELRAWCAGPARFDVAVITGDGGAGKTRLAGHLCGEMTAAGWDAGILAESALQDAYGAAPYPEITRPVLLVVDYPEPLAAGVAALIRAMMTRRHGAPVRLLLVARANAAADGLRDAPWWTEVTGLAEGYAAEPPVVALNVHHLTDAERAEHWTAAVTAFGGVDAEPVPLTGEEFAHPLRVHIAALLASRGESVERGVLRQFLARETRVWTRSLPAGFDPVLARQAVALVALTTPERDGLRECLALLPDADPAARRVLARWLPTVFPGDGDRLVFGPDRLTEELLGSTEDLPLLVAGMYERNGTGVLDAFDALILAADRPNVRRALGGMLSGHLPELAEAALAGNGPEASALETVLRLLADETEIRVDGLRYDTGPFWAHWSLRGALAMLVAIRMRHYKEPGLLGTLTDLAAYQLAFSRTAEAFDTTAEAVGLLAEQPEVTEAQARLYSAMAVIDTTNGFGDNAVLQIDRAVELHGAALEHVTGDELARLLSHADGDLVNSAIIHANAGDYAGAARALSQAVGGEDPYGLTAALVAVTELAPTGDPAGFGHHSCFFHVGHSGRLDYRSDVTAWGVRLAAHVPDSAEPGWAAAMHRLAVAVHAASGAADAVRVAERVATSSPEAAEFLIRVLVEAQDHAGVVAVIDRLRAFTGDLPERRAYFLASEGIADYYVGQYAEAVEVLTRAAEAHRALGPSMSMVETLRHLAWALHACDDHTAELRVAEELTGVLRGLAERHPHLRADLLNALRNLAELRGLLDMEIADVLDEALLMRSRLGESFGEDAFDLDLLSAGYHAFRDPLASLALTEDVAARARARMNAVYPPEPARVAEYLTALQSQLVAKLTTGRARDAVALVVQGFELVERHLDDHPSRAHLAVSLKSQYGRALTMLGERERAVEVLEKAAAELEEAPPAFWTDTNIVAVHSTLGLVYGQIGEHARAVECLDRAVASLRALPESASRSLKLGECLQLQASLAAMTGRRDDTEAMLDEADALLMGLGGIAGVLLGFSLQTRAWLRFVDDDLDGAIEAIFASLRLTEPYADDGPEPGIHASIQEYGAYLLAIAGREEEAAALAVTGTDKIESLLERGVALSPRLYGRHVMGCLVRVLAAADDADAEAVAHWSERAFHALRCGPRADLPPLLDLILGAFGEQLPEDAEAPLERLLVEEARILLAEAGDILPADVVELFRLMTEGGDPDEVAAAFDRHLDIAEDRTF</sequence>
<dbReference type="Gene3D" id="1.25.40.10">
    <property type="entry name" value="Tetratricopeptide repeat domain"/>
    <property type="match status" value="2"/>
</dbReference>
<evidence type="ECO:0000313" key="2">
    <source>
        <dbReference type="Proteomes" id="UP001165079"/>
    </source>
</evidence>
<proteinExistence type="predicted"/>
<dbReference type="RefSeq" id="WP_285665807.1">
    <property type="nucleotide sequence ID" value="NZ_BSTX01000004.1"/>
</dbReference>
<accession>A0A9W6WD90</accession>
<dbReference type="SUPFAM" id="SSF52540">
    <property type="entry name" value="P-loop containing nucleoside triphosphate hydrolases"/>
    <property type="match status" value="1"/>
</dbReference>
<protein>
    <recommendedName>
        <fullName evidence="3">Tetratricopeptide repeat protein</fullName>
    </recommendedName>
</protein>
<evidence type="ECO:0000313" key="1">
    <source>
        <dbReference type="EMBL" id="GLZ80585.1"/>
    </source>
</evidence>
<gene>
    <name evidence="1" type="ORF">Afil01_53920</name>
</gene>
<dbReference type="SUPFAM" id="SSF50494">
    <property type="entry name" value="Trypsin-like serine proteases"/>
    <property type="match status" value="1"/>
</dbReference>
<dbReference type="InterPro" id="IPR027417">
    <property type="entry name" value="P-loop_NTPase"/>
</dbReference>
<dbReference type="Gene3D" id="2.40.10.120">
    <property type="match status" value="1"/>
</dbReference>
<keyword evidence="2" id="KW-1185">Reference proteome</keyword>
<dbReference type="EMBL" id="BSTX01000004">
    <property type="protein sequence ID" value="GLZ80585.1"/>
    <property type="molecule type" value="Genomic_DNA"/>
</dbReference>
<organism evidence="1 2">
    <name type="scientific">Actinorhabdospora filicis</name>
    <dbReference type="NCBI Taxonomy" id="1785913"/>
    <lineage>
        <taxon>Bacteria</taxon>
        <taxon>Bacillati</taxon>
        <taxon>Actinomycetota</taxon>
        <taxon>Actinomycetes</taxon>
        <taxon>Micromonosporales</taxon>
        <taxon>Micromonosporaceae</taxon>
        <taxon>Actinorhabdospora</taxon>
    </lineage>
</organism>